<dbReference type="AlphaFoldDB" id="A0A4C1WMS4"/>
<dbReference type="Proteomes" id="UP000299102">
    <property type="component" value="Unassembled WGS sequence"/>
</dbReference>
<reference evidence="1 2" key="1">
    <citation type="journal article" date="2019" name="Commun. Biol.">
        <title>The bagworm genome reveals a unique fibroin gene that provides high tensile strength.</title>
        <authorList>
            <person name="Kono N."/>
            <person name="Nakamura H."/>
            <person name="Ohtoshi R."/>
            <person name="Tomita M."/>
            <person name="Numata K."/>
            <person name="Arakawa K."/>
        </authorList>
    </citation>
    <scope>NUCLEOTIDE SEQUENCE [LARGE SCALE GENOMIC DNA]</scope>
</reference>
<protein>
    <submittedName>
        <fullName evidence="1">Uncharacterized protein</fullName>
    </submittedName>
</protein>
<evidence type="ECO:0000313" key="2">
    <source>
        <dbReference type="Proteomes" id="UP000299102"/>
    </source>
</evidence>
<comment type="caution">
    <text evidence="1">The sequence shown here is derived from an EMBL/GenBank/DDBJ whole genome shotgun (WGS) entry which is preliminary data.</text>
</comment>
<dbReference type="EMBL" id="BGZK01000589">
    <property type="protein sequence ID" value="GBP51792.1"/>
    <property type="molecule type" value="Genomic_DNA"/>
</dbReference>
<evidence type="ECO:0000313" key="1">
    <source>
        <dbReference type="EMBL" id="GBP51792.1"/>
    </source>
</evidence>
<accession>A0A4C1WMS4</accession>
<organism evidence="1 2">
    <name type="scientific">Eumeta variegata</name>
    <name type="common">Bagworm moth</name>
    <name type="synonym">Eumeta japonica</name>
    <dbReference type="NCBI Taxonomy" id="151549"/>
    <lineage>
        <taxon>Eukaryota</taxon>
        <taxon>Metazoa</taxon>
        <taxon>Ecdysozoa</taxon>
        <taxon>Arthropoda</taxon>
        <taxon>Hexapoda</taxon>
        <taxon>Insecta</taxon>
        <taxon>Pterygota</taxon>
        <taxon>Neoptera</taxon>
        <taxon>Endopterygota</taxon>
        <taxon>Lepidoptera</taxon>
        <taxon>Glossata</taxon>
        <taxon>Ditrysia</taxon>
        <taxon>Tineoidea</taxon>
        <taxon>Psychidae</taxon>
        <taxon>Oiketicinae</taxon>
        <taxon>Eumeta</taxon>
    </lineage>
</organism>
<proteinExistence type="predicted"/>
<sequence length="86" mass="9043">MNLATCVAKTGSNAGGLCCGRGGGRRSMPRLPLGACARRSLSISAVAFLRYTVDECRGGRLRIDIGATREECCGEAMTCAVQRSLM</sequence>
<keyword evidence="2" id="KW-1185">Reference proteome</keyword>
<gene>
    <name evidence="1" type="ORF">EVAR_96859_1</name>
</gene>
<name>A0A4C1WMS4_EUMVA</name>